<protein>
    <submittedName>
        <fullName evidence="1">Uncharacterized protein</fullName>
    </submittedName>
</protein>
<evidence type="ECO:0000313" key="2">
    <source>
        <dbReference type="Proteomes" id="UP001234178"/>
    </source>
</evidence>
<accession>A0ABR0ADM8</accession>
<sequence>MTHPLRPSDCLSQGPSSATTEGNYIISFYWAANRQSHCISKRISHVISFAGRAYGFRDFYGDQAGPYRELRERSEGP</sequence>
<organism evidence="1 2">
    <name type="scientific">Daphnia magna</name>
    <dbReference type="NCBI Taxonomy" id="35525"/>
    <lineage>
        <taxon>Eukaryota</taxon>
        <taxon>Metazoa</taxon>
        <taxon>Ecdysozoa</taxon>
        <taxon>Arthropoda</taxon>
        <taxon>Crustacea</taxon>
        <taxon>Branchiopoda</taxon>
        <taxon>Diplostraca</taxon>
        <taxon>Cladocera</taxon>
        <taxon>Anomopoda</taxon>
        <taxon>Daphniidae</taxon>
        <taxon>Daphnia</taxon>
    </lineage>
</organism>
<gene>
    <name evidence="1" type="ORF">OUZ56_008654</name>
</gene>
<keyword evidence="2" id="KW-1185">Reference proteome</keyword>
<name>A0ABR0ADM8_9CRUS</name>
<evidence type="ECO:0000313" key="1">
    <source>
        <dbReference type="EMBL" id="KAK4023231.1"/>
    </source>
</evidence>
<proteinExistence type="predicted"/>
<dbReference type="EMBL" id="JAOYFB010000037">
    <property type="protein sequence ID" value="KAK4023231.1"/>
    <property type="molecule type" value="Genomic_DNA"/>
</dbReference>
<dbReference type="Proteomes" id="UP001234178">
    <property type="component" value="Unassembled WGS sequence"/>
</dbReference>
<reference evidence="1 2" key="1">
    <citation type="journal article" date="2023" name="Nucleic Acids Res.">
        <title>The hologenome of Daphnia magna reveals possible DNA methylation and microbiome-mediated evolution of the host genome.</title>
        <authorList>
            <person name="Chaturvedi A."/>
            <person name="Li X."/>
            <person name="Dhandapani V."/>
            <person name="Marshall H."/>
            <person name="Kissane S."/>
            <person name="Cuenca-Cambronero M."/>
            <person name="Asole G."/>
            <person name="Calvet F."/>
            <person name="Ruiz-Romero M."/>
            <person name="Marangio P."/>
            <person name="Guigo R."/>
            <person name="Rago D."/>
            <person name="Mirbahai L."/>
            <person name="Eastwood N."/>
            <person name="Colbourne J.K."/>
            <person name="Zhou J."/>
            <person name="Mallon E."/>
            <person name="Orsini L."/>
        </authorList>
    </citation>
    <scope>NUCLEOTIDE SEQUENCE [LARGE SCALE GENOMIC DNA]</scope>
    <source>
        <strain evidence="1">LRV0_1</strain>
    </source>
</reference>
<comment type="caution">
    <text evidence="1">The sequence shown here is derived from an EMBL/GenBank/DDBJ whole genome shotgun (WGS) entry which is preliminary data.</text>
</comment>